<evidence type="ECO:0000313" key="7">
    <source>
        <dbReference type="EMBL" id="CAD8196176.1"/>
    </source>
</evidence>
<feature type="domain" description="PHD-type" evidence="5">
    <location>
        <begin position="226"/>
        <end position="274"/>
    </location>
</feature>
<keyword evidence="8" id="KW-1185">Reference proteome</keyword>
<evidence type="ECO:0000259" key="6">
    <source>
        <dbReference type="PROSITE" id="PS51038"/>
    </source>
</evidence>
<protein>
    <submittedName>
        <fullName evidence="7">Uncharacterized protein</fullName>
    </submittedName>
</protein>
<dbReference type="Pfam" id="PF01426">
    <property type="entry name" value="BAH"/>
    <property type="match status" value="1"/>
</dbReference>
<dbReference type="EMBL" id="CAJJDP010000111">
    <property type="protein sequence ID" value="CAD8196176.1"/>
    <property type="molecule type" value="Genomic_DNA"/>
</dbReference>
<dbReference type="Pfam" id="PF00628">
    <property type="entry name" value="PHD"/>
    <property type="match status" value="1"/>
</dbReference>
<dbReference type="GO" id="GO:0008270">
    <property type="term" value="F:zinc ion binding"/>
    <property type="evidence" value="ECO:0007669"/>
    <property type="project" value="UniProtKB-KW"/>
</dbReference>
<comment type="caution">
    <text evidence="7">The sequence shown here is derived from an EMBL/GenBank/DDBJ whole genome shotgun (WGS) entry which is preliminary data.</text>
</comment>
<dbReference type="SMART" id="SM00439">
    <property type="entry name" value="BAH"/>
    <property type="match status" value="1"/>
</dbReference>
<accession>A0A8S1X885</accession>
<dbReference type="InterPro" id="IPR001025">
    <property type="entry name" value="BAH_dom"/>
</dbReference>
<evidence type="ECO:0000256" key="4">
    <source>
        <dbReference type="PROSITE-ProRule" id="PRU00146"/>
    </source>
</evidence>
<dbReference type="PROSITE" id="PS01359">
    <property type="entry name" value="ZF_PHD_1"/>
    <property type="match status" value="1"/>
</dbReference>
<dbReference type="InterPro" id="IPR019787">
    <property type="entry name" value="Znf_PHD-finger"/>
</dbReference>
<evidence type="ECO:0000256" key="1">
    <source>
        <dbReference type="ARBA" id="ARBA00022723"/>
    </source>
</evidence>
<dbReference type="OMA" id="KFICLCE"/>
<evidence type="ECO:0000256" key="3">
    <source>
        <dbReference type="ARBA" id="ARBA00022833"/>
    </source>
</evidence>
<name>A0A8S1X885_PAROT</name>
<gene>
    <name evidence="7" type="ORF">POCTA_138.1.T1110035</name>
</gene>
<evidence type="ECO:0000259" key="5">
    <source>
        <dbReference type="PROSITE" id="PS50016"/>
    </source>
</evidence>
<dbReference type="PROSITE" id="PS51038">
    <property type="entry name" value="BAH"/>
    <property type="match status" value="1"/>
</dbReference>
<keyword evidence="3" id="KW-0862">Zinc</keyword>
<dbReference type="PANTHER" id="PTHR46364">
    <property type="entry name" value="OS08G0421900 PROTEIN"/>
    <property type="match status" value="1"/>
</dbReference>
<dbReference type="Proteomes" id="UP000683925">
    <property type="component" value="Unassembled WGS sequence"/>
</dbReference>
<dbReference type="GO" id="GO:0003682">
    <property type="term" value="F:chromatin binding"/>
    <property type="evidence" value="ECO:0007669"/>
    <property type="project" value="InterPro"/>
</dbReference>
<dbReference type="InterPro" id="IPR019786">
    <property type="entry name" value="Zinc_finger_PHD-type_CS"/>
</dbReference>
<organism evidence="7 8">
    <name type="scientific">Paramecium octaurelia</name>
    <dbReference type="NCBI Taxonomy" id="43137"/>
    <lineage>
        <taxon>Eukaryota</taxon>
        <taxon>Sar</taxon>
        <taxon>Alveolata</taxon>
        <taxon>Ciliophora</taxon>
        <taxon>Intramacronucleata</taxon>
        <taxon>Oligohymenophorea</taxon>
        <taxon>Peniculida</taxon>
        <taxon>Parameciidae</taxon>
        <taxon>Paramecium</taxon>
    </lineage>
</organism>
<dbReference type="AlphaFoldDB" id="A0A8S1X885"/>
<dbReference type="OrthoDB" id="436852at2759"/>
<dbReference type="InterPro" id="IPR001965">
    <property type="entry name" value="Znf_PHD"/>
</dbReference>
<evidence type="ECO:0000256" key="2">
    <source>
        <dbReference type="ARBA" id="ARBA00022771"/>
    </source>
</evidence>
<dbReference type="CDD" id="cd04370">
    <property type="entry name" value="BAH"/>
    <property type="match status" value="1"/>
</dbReference>
<feature type="domain" description="BAH" evidence="6">
    <location>
        <begin position="100"/>
        <end position="223"/>
    </location>
</feature>
<reference evidence="7" key="1">
    <citation type="submission" date="2021-01" db="EMBL/GenBank/DDBJ databases">
        <authorList>
            <consortium name="Genoscope - CEA"/>
            <person name="William W."/>
        </authorList>
    </citation>
    <scope>NUCLEOTIDE SEQUENCE</scope>
</reference>
<keyword evidence="2 4" id="KW-0863">Zinc-finger</keyword>
<evidence type="ECO:0000313" key="8">
    <source>
        <dbReference type="Proteomes" id="UP000683925"/>
    </source>
</evidence>
<dbReference type="PROSITE" id="PS50016">
    <property type="entry name" value="ZF_PHD_2"/>
    <property type="match status" value="1"/>
</dbReference>
<dbReference type="SMART" id="SM00249">
    <property type="entry name" value="PHD"/>
    <property type="match status" value="1"/>
</dbReference>
<keyword evidence="1" id="KW-0479">Metal-binding</keyword>
<proteinExistence type="predicted"/>
<sequence>MRDQGVYYYCKMQLKYYKYFYYKMTESKDKYCNKSGDSEDSADKLRKKIQKSKHQGGVTTSSKIREMFKKQQFKEIVNWAEKDSSNTIIHEYDEIKVNSQTLKVGQNALIKNANNPSEDYVGKIQKIITINENNSSKFICLCEVRWFYRKSEVIKFRPSAKVWISNSEVFSTSCTDYILASAIQSPCIIYSLEEYESAQTLDKCTFFTRLGWIPSKNRFEGYSKLTNHCTCKQPLNPDLPSIQCDKCQKWYHMNCVGVTKSDYDQKEYICGCCR</sequence>